<dbReference type="Pfam" id="PF21865">
    <property type="entry name" value="TLN1-like_RS"/>
    <property type="match status" value="1"/>
</dbReference>
<sequence length="185" mass="20309">MKSASRSLLRRLDDVGLQSQGQNSDSSSELGTSVPLINSSLHQIAALSGKLAGDWRQERWELVANDANQMLSYLPSLVNEAIKAMTGLNRSCDQAQLQGCLRTVLEATDVLSDNLLNRIRKYADEDKEDTAAPISEHADQLRQACRDLLNCVDELSMRQGSLNSQVATIHAACAKVRLFQLIVVT</sequence>
<proteinExistence type="predicted"/>
<accession>A0A3P7LQG5</accession>
<dbReference type="EMBL" id="UYRU01062620">
    <property type="protein sequence ID" value="VDN15470.1"/>
    <property type="molecule type" value="Genomic_DNA"/>
</dbReference>
<protein>
    <recommendedName>
        <fullName evidence="1">Talin 1-like rod-segment domain-containing protein</fullName>
    </recommendedName>
</protein>
<evidence type="ECO:0000259" key="1">
    <source>
        <dbReference type="Pfam" id="PF21865"/>
    </source>
</evidence>
<name>A0A3P7LQG5_DIBLA</name>
<dbReference type="InterPro" id="IPR054060">
    <property type="entry name" value="TLN1-like_RS"/>
</dbReference>
<gene>
    <name evidence="2" type="ORF">DILT_LOCUS11301</name>
</gene>
<evidence type="ECO:0000313" key="3">
    <source>
        <dbReference type="Proteomes" id="UP000281553"/>
    </source>
</evidence>
<organism evidence="2 3">
    <name type="scientific">Dibothriocephalus latus</name>
    <name type="common">Fish tapeworm</name>
    <name type="synonym">Diphyllobothrium latum</name>
    <dbReference type="NCBI Taxonomy" id="60516"/>
    <lineage>
        <taxon>Eukaryota</taxon>
        <taxon>Metazoa</taxon>
        <taxon>Spiralia</taxon>
        <taxon>Lophotrochozoa</taxon>
        <taxon>Platyhelminthes</taxon>
        <taxon>Cestoda</taxon>
        <taxon>Eucestoda</taxon>
        <taxon>Diphyllobothriidea</taxon>
        <taxon>Diphyllobothriidae</taxon>
        <taxon>Dibothriocephalus</taxon>
    </lineage>
</organism>
<feature type="domain" description="Talin 1-like rod-segment" evidence="1">
    <location>
        <begin position="36"/>
        <end position="160"/>
    </location>
</feature>
<evidence type="ECO:0000313" key="2">
    <source>
        <dbReference type="EMBL" id="VDN15470.1"/>
    </source>
</evidence>
<dbReference type="Gene3D" id="1.20.1420.10">
    <property type="entry name" value="Talin, central domain"/>
    <property type="match status" value="1"/>
</dbReference>
<dbReference type="Proteomes" id="UP000281553">
    <property type="component" value="Unassembled WGS sequence"/>
</dbReference>
<dbReference type="OrthoDB" id="10262320at2759"/>
<keyword evidence="3" id="KW-1185">Reference proteome</keyword>
<dbReference type="AlphaFoldDB" id="A0A3P7LQG5"/>
<reference evidence="2 3" key="1">
    <citation type="submission" date="2018-11" db="EMBL/GenBank/DDBJ databases">
        <authorList>
            <consortium name="Pathogen Informatics"/>
        </authorList>
    </citation>
    <scope>NUCLEOTIDE SEQUENCE [LARGE SCALE GENOMIC DNA]</scope>
</reference>